<protein>
    <recommendedName>
        <fullName evidence="4">Lipoprotein</fullName>
    </recommendedName>
</protein>
<dbReference type="PATRIC" id="fig|1297742.4.peg.1686"/>
<dbReference type="RefSeq" id="WP_002640853.1">
    <property type="nucleotide sequence ID" value="NZ_CP012109.1"/>
</dbReference>
<feature type="signal peptide" evidence="1">
    <location>
        <begin position="1"/>
        <end position="25"/>
    </location>
</feature>
<feature type="chain" id="PRO_5005212956" description="Lipoprotein" evidence="1">
    <location>
        <begin position="26"/>
        <end position="306"/>
    </location>
</feature>
<accession>A0A0H4WT68</accession>
<evidence type="ECO:0000313" key="3">
    <source>
        <dbReference type="Proteomes" id="UP000009026"/>
    </source>
</evidence>
<reference evidence="2 3" key="1">
    <citation type="journal article" date="2016" name="PLoS ONE">
        <title>Complete Genome Sequence and Comparative Genomics of a Novel Myxobacterium Myxococcus hansupus.</title>
        <authorList>
            <person name="Sharma G."/>
            <person name="Narwani T."/>
            <person name="Subramanian S."/>
        </authorList>
    </citation>
    <scope>NUCLEOTIDE SEQUENCE [LARGE SCALE GENOMIC DNA]</scope>
    <source>
        <strain evidence="3">mixupus</strain>
    </source>
</reference>
<gene>
    <name evidence="2" type="ORF">A176_001665</name>
</gene>
<evidence type="ECO:0000313" key="2">
    <source>
        <dbReference type="EMBL" id="AKQ64753.1"/>
    </source>
</evidence>
<evidence type="ECO:0008006" key="4">
    <source>
        <dbReference type="Google" id="ProtNLM"/>
    </source>
</evidence>
<name>A0A0H4WT68_9BACT</name>
<organism evidence="2 3">
    <name type="scientific">Pseudomyxococcus hansupus</name>
    <dbReference type="NCBI Taxonomy" id="1297742"/>
    <lineage>
        <taxon>Bacteria</taxon>
        <taxon>Pseudomonadati</taxon>
        <taxon>Myxococcota</taxon>
        <taxon>Myxococcia</taxon>
        <taxon>Myxococcales</taxon>
        <taxon>Cystobacterineae</taxon>
        <taxon>Myxococcaceae</taxon>
        <taxon>Pseudomyxococcus</taxon>
    </lineage>
</organism>
<evidence type="ECO:0000256" key="1">
    <source>
        <dbReference type="SAM" id="SignalP"/>
    </source>
</evidence>
<dbReference type="KEGG" id="mym:A176_001665"/>
<dbReference type="AlphaFoldDB" id="A0A0H4WT68"/>
<sequence length="306" mass="33187">MAIPNSFRASFISVLVIGTAAPALAAPAAPPAPVAEVGPSGVGMLFPSEPSGSSFYLGDGDPTDSAPLFDMEGDAATPGFDAGIPYWSTTGHRVTYASGKPAGKTVRLHLRPGGGEQSFTWRDGALENGFIGSPADLLNFEATVYVRVHEDNGTHHSMSWKMRGGEHTKPEVARSSCVGMSVPFGGVSPQAYRELDHPTYDHLALTPSFDYQLQEGHWLGVKVVSYLVEGGTRNLLFLDTQPFDASGTPRNEFHLFTEWHDRDGESTGHYDRAARWAGWETTFRVDGWRRVDFAYPSAREIVPPTS</sequence>
<dbReference type="Proteomes" id="UP000009026">
    <property type="component" value="Chromosome"/>
</dbReference>
<keyword evidence="3" id="KW-1185">Reference proteome</keyword>
<proteinExistence type="predicted"/>
<keyword evidence="1" id="KW-0732">Signal</keyword>
<dbReference type="OrthoDB" id="5522112at2"/>
<dbReference type="EMBL" id="CP012109">
    <property type="protein sequence ID" value="AKQ64753.1"/>
    <property type="molecule type" value="Genomic_DNA"/>
</dbReference>